<reference evidence="4" key="2">
    <citation type="submission" date="2017-11" db="EMBL/GenBank/DDBJ databases">
        <title>Coralsnake Venomics: Analyses of Venom Gland Transcriptomes and Proteomes of Six Brazilian Taxa.</title>
        <authorList>
            <person name="Aird S.D."/>
            <person name="Jorge da Silva N."/>
            <person name="Qiu L."/>
            <person name="Villar-Briones A."/>
            <person name="Aparecida-Saddi V."/>
            <person name="Campos-Telles M.P."/>
            <person name="Grau M."/>
            <person name="Mikheyev A.S."/>
        </authorList>
    </citation>
    <scope>NUCLEOTIDE SEQUENCE</scope>
    <source>
        <tissue evidence="4">Venom_gland</tissue>
    </source>
</reference>
<comment type="similarity">
    <text evidence="1">Belongs to the beta type-B retroviral polymerase family. HERV class-II K(HML-2) pol subfamily.</text>
</comment>
<evidence type="ECO:0000256" key="1">
    <source>
        <dbReference type="ARBA" id="ARBA00010879"/>
    </source>
</evidence>
<sequence length="104" mass="12400">MRYGHFEYTMMPFGLTNAPAVFMHFMHNVFCDLLDQFVVIYLDDILIYSDSLQEHWQHVWLVLQCLRDNHLFAKREKCQFAQTTIDFLGHRISPAGMEMDLDKI</sequence>
<dbReference type="InterPro" id="IPR043128">
    <property type="entry name" value="Rev_trsase/Diguanyl_cyclase"/>
</dbReference>
<dbReference type="PANTHER" id="PTHR24559">
    <property type="entry name" value="TRANSPOSON TY3-I GAG-POL POLYPROTEIN"/>
    <property type="match status" value="1"/>
</dbReference>
<evidence type="ECO:0000259" key="3">
    <source>
        <dbReference type="PROSITE" id="PS50878"/>
    </source>
</evidence>
<organism evidence="4">
    <name type="scientific">Micrurus paraensis</name>
    <dbReference type="NCBI Taxonomy" id="1970185"/>
    <lineage>
        <taxon>Eukaryota</taxon>
        <taxon>Metazoa</taxon>
        <taxon>Chordata</taxon>
        <taxon>Craniata</taxon>
        <taxon>Vertebrata</taxon>
        <taxon>Euteleostomi</taxon>
        <taxon>Lepidosauria</taxon>
        <taxon>Squamata</taxon>
        <taxon>Bifurcata</taxon>
        <taxon>Unidentata</taxon>
        <taxon>Episquamata</taxon>
        <taxon>Toxicofera</taxon>
        <taxon>Serpentes</taxon>
        <taxon>Colubroidea</taxon>
        <taxon>Elapidae</taxon>
        <taxon>Elapinae</taxon>
        <taxon>Micrurus</taxon>
    </lineage>
</organism>
<proteinExistence type="inferred from homology"/>
<dbReference type="SUPFAM" id="SSF56672">
    <property type="entry name" value="DNA/RNA polymerases"/>
    <property type="match status" value="1"/>
</dbReference>
<dbReference type="PROSITE" id="PS50878">
    <property type="entry name" value="RT_POL"/>
    <property type="match status" value="1"/>
</dbReference>
<evidence type="ECO:0000313" key="4">
    <source>
        <dbReference type="EMBL" id="LAB06832.1"/>
    </source>
</evidence>
<dbReference type="AlphaFoldDB" id="A0A2D4KDR6"/>
<dbReference type="CDD" id="cd01647">
    <property type="entry name" value="RT_LTR"/>
    <property type="match status" value="1"/>
</dbReference>
<dbReference type="FunFam" id="3.30.70.270:FF:000003">
    <property type="entry name" value="Transposon Ty3-G Gag-Pol polyprotein"/>
    <property type="match status" value="1"/>
</dbReference>
<dbReference type="PANTHER" id="PTHR24559:SF444">
    <property type="entry name" value="REVERSE TRANSCRIPTASE DOMAIN-CONTAINING PROTEIN"/>
    <property type="match status" value="1"/>
</dbReference>
<dbReference type="EMBL" id="IACL01050608">
    <property type="protein sequence ID" value="LAB06832.1"/>
    <property type="molecule type" value="Transcribed_RNA"/>
</dbReference>
<dbReference type="Gene3D" id="3.30.70.270">
    <property type="match status" value="1"/>
</dbReference>
<dbReference type="InterPro" id="IPR000477">
    <property type="entry name" value="RT_dom"/>
</dbReference>
<dbReference type="Pfam" id="PF00078">
    <property type="entry name" value="RVT_1"/>
    <property type="match status" value="1"/>
</dbReference>
<protein>
    <recommendedName>
        <fullName evidence="2">ribonuclease H</fullName>
        <ecNumber evidence="2">3.1.26.4</ecNumber>
    </recommendedName>
</protein>
<reference evidence="4" key="1">
    <citation type="submission" date="2017-07" db="EMBL/GenBank/DDBJ databases">
        <authorList>
            <person name="Mikheyev A."/>
            <person name="Grau M."/>
        </authorList>
    </citation>
    <scope>NUCLEOTIDE SEQUENCE</scope>
    <source>
        <tissue evidence="4">Venom_gland</tissue>
    </source>
</reference>
<accession>A0A2D4KDR6</accession>
<name>A0A2D4KDR6_9SAUR</name>
<evidence type="ECO:0000256" key="2">
    <source>
        <dbReference type="ARBA" id="ARBA00012180"/>
    </source>
</evidence>
<dbReference type="InterPro" id="IPR053134">
    <property type="entry name" value="RNA-dir_DNA_polymerase"/>
</dbReference>
<dbReference type="EC" id="3.1.26.4" evidence="2"/>
<dbReference type="GO" id="GO:0004523">
    <property type="term" value="F:RNA-DNA hybrid ribonuclease activity"/>
    <property type="evidence" value="ECO:0007669"/>
    <property type="project" value="UniProtKB-EC"/>
</dbReference>
<dbReference type="InterPro" id="IPR043502">
    <property type="entry name" value="DNA/RNA_pol_sf"/>
</dbReference>
<feature type="domain" description="Reverse transcriptase" evidence="3">
    <location>
        <begin position="1"/>
        <end position="92"/>
    </location>
</feature>